<keyword evidence="1" id="KW-1133">Transmembrane helix</keyword>
<protein>
    <recommendedName>
        <fullName evidence="2">DUF7702 domain-containing protein</fullName>
    </recommendedName>
</protein>
<accession>A0AAN6RJJ2</accession>
<keyword evidence="1" id="KW-0812">Transmembrane</keyword>
<sequence>MVNGHTATGIAQAVFYAPVTIYAQYIGIRCWNYASKAACYMIMTFTIIRLAGGVLLVEVQQDKNADNVSMIKATYIFLNVGVVPLVTAFDGLLNRMRYGLDIKY</sequence>
<feature type="transmembrane region" description="Helical" evidence="1">
    <location>
        <begin position="6"/>
        <end position="25"/>
    </location>
</feature>
<dbReference type="EMBL" id="WVTA01000005">
    <property type="protein sequence ID" value="KAK3209587.1"/>
    <property type="molecule type" value="Genomic_DNA"/>
</dbReference>
<dbReference type="Proteomes" id="UP001280581">
    <property type="component" value="Unassembled WGS sequence"/>
</dbReference>
<dbReference type="PANTHER" id="PTHR42109">
    <property type="entry name" value="UNPLACED GENOMIC SCAFFOLD UM_SCAF_CONTIG_1.265, WHOLE GENOME SHOTGUN SEQUENCE"/>
    <property type="match status" value="1"/>
</dbReference>
<dbReference type="PANTHER" id="PTHR42109:SF2">
    <property type="entry name" value="INTEGRAL MEMBRANE PROTEIN"/>
    <property type="match status" value="1"/>
</dbReference>
<feature type="transmembrane region" description="Helical" evidence="1">
    <location>
        <begin position="76"/>
        <end position="93"/>
    </location>
</feature>
<dbReference type="Pfam" id="PF24800">
    <property type="entry name" value="DUF7702"/>
    <property type="match status" value="1"/>
</dbReference>
<proteinExistence type="predicted"/>
<keyword evidence="4" id="KW-1185">Reference proteome</keyword>
<dbReference type="AlphaFoldDB" id="A0AAN6RJJ2"/>
<feature type="transmembrane region" description="Helical" evidence="1">
    <location>
        <begin position="37"/>
        <end position="56"/>
    </location>
</feature>
<keyword evidence="1" id="KW-0472">Membrane</keyword>
<name>A0AAN6RJJ2_9PLEO</name>
<gene>
    <name evidence="3" type="ORF">GRF29_44g47522</name>
</gene>
<comment type="caution">
    <text evidence="3">The sequence shown here is derived from an EMBL/GenBank/DDBJ whole genome shotgun (WGS) entry which is preliminary data.</text>
</comment>
<feature type="domain" description="DUF7702" evidence="2">
    <location>
        <begin position="6"/>
        <end position="96"/>
    </location>
</feature>
<reference evidence="3 4" key="1">
    <citation type="submission" date="2021-02" db="EMBL/GenBank/DDBJ databases">
        <title>Genome assembly of Pseudopithomyces chartarum.</title>
        <authorList>
            <person name="Jauregui R."/>
            <person name="Singh J."/>
            <person name="Voisey C."/>
        </authorList>
    </citation>
    <scope>NUCLEOTIDE SEQUENCE [LARGE SCALE GENOMIC DNA]</scope>
    <source>
        <strain evidence="3 4">AGR01</strain>
    </source>
</reference>
<evidence type="ECO:0000313" key="3">
    <source>
        <dbReference type="EMBL" id="KAK3209587.1"/>
    </source>
</evidence>
<evidence type="ECO:0000313" key="4">
    <source>
        <dbReference type="Proteomes" id="UP001280581"/>
    </source>
</evidence>
<organism evidence="3 4">
    <name type="scientific">Pseudopithomyces chartarum</name>
    <dbReference type="NCBI Taxonomy" id="1892770"/>
    <lineage>
        <taxon>Eukaryota</taxon>
        <taxon>Fungi</taxon>
        <taxon>Dikarya</taxon>
        <taxon>Ascomycota</taxon>
        <taxon>Pezizomycotina</taxon>
        <taxon>Dothideomycetes</taxon>
        <taxon>Pleosporomycetidae</taxon>
        <taxon>Pleosporales</taxon>
        <taxon>Massarineae</taxon>
        <taxon>Didymosphaeriaceae</taxon>
        <taxon>Pseudopithomyces</taxon>
    </lineage>
</organism>
<dbReference type="InterPro" id="IPR056119">
    <property type="entry name" value="DUF7702"/>
</dbReference>
<evidence type="ECO:0000256" key="1">
    <source>
        <dbReference type="SAM" id="Phobius"/>
    </source>
</evidence>
<evidence type="ECO:0000259" key="2">
    <source>
        <dbReference type="Pfam" id="PF24800"/>
    </source>
</evidence>